<feature type="compositionally biased region" description="Acidic residues" evidence="1">
    <location>
        <begin position="158"/>
        <end position="175"/>
    </location>
</feature>
<name>A0A0D2P3U5_HYPSF</name>
<dbReference type="Proteomes" id="UP000054270">
    <property type="component" value="Unassembled WGS sequence"/>
</dbReference>
<feature type="region of interest" description="Disordered" evidence="1">
    <location>
        <begin position="232"/>
        <end position="275"/>
    </location>
</feature>
<protein>
    <submittedName>
        <fullName evidence="2">Uncharacterized protein</fullName>
    </submittedName>
</protein>
<reference evidence="3" key="1">
    <citation type="submission" date="2014-04" db="EMBL/GenBank/DDBJ databases">
        <title>Evolutionary Origins and Diversification of the Mycorrhizal Mutualists.</title>
        <authorList>
            <consortium name="DOE Joint Genome Institute"/>
            <consortium name="Mycorrhizal Genomics Consortium"/>
            <person name="Kohler A."/>
            <person name="Kuo A."/>
            <person name="Nagy L.G."/>
            <person name="Floudas D."/>
            <person name="Copeland A."/>
            <person name="Barry K.W."/>
            <person name="Cichocki N."/>
            <person name="Veneault-Fourrey C."/>
            <person name="LaButti K."/>
            <person name="Lindquist E.A."/>
            <person name="Lipzen A."/>
            <person name="Lundell T."/>
            <person name="Morin E."/>
            <person name="Murat C."/>
            <person name="Riley R."/>
            <person name="Ohm R."/>
            <person name="Sun H."/>
            <person name="Tunlid A."/>
            <person name="Henrissat B."/>
            <person name="Grigoriev I.V."/>
            <person name="Hibbett D.S."/>
            <person name="Martin F."/>
        </authorList>
    </citation>
    <scope>NUCLEOTIDE SEQUENCE [LARGE SCALE GENOMIC DNA]</scope>
    <source>
        <strain evidence="3">FD-334 SS-4</strain>
    </source>
</reference>
<feature type="compositionally biased region" description="Acidic residues" evidence="1">
    <location>
        <begin position="249"/>
        <end position="275"/>
    </location>
</feature>
<evidence type="ECO:0000313" key="3">
    <source>
        <dbReference type="Proteomes" id="UP000054270"/>
    </source>
</evidence>
<proteinExistence type="predicted"/>
<sequence length="275" mass="29235">MARLGHYKIGAKKAVAVSNRIVKRSQHPRLTYKEGGVTSTVNSSSMPGRSDSDRIITATRTYFKKGVAVKAIKLVTSISTTATTLFDILSISDSCSDIDVDKFEVEANAEVAANLEAYVDIDVDEVSDIEDSSAFDSDGITPPRTPAPFPMSPPSADSSDEGMDIESEDEGEDEGFISGFLNSVAKPARQGPRSDFEFILPNVSVGSTSSARTTIRRYIGNQIAQPIITGQSTFAPASGSSANPIDLTNDSDEEADNEADSEDGDETDDEGSDGQ</sequence>
<keyword evidence="3" id="KW-1185">Reference proteome</keyword>
<dbReference type="AlphaFoldDB" id="A0A0D2P3U5"/>
<organism evidence="2 3">
    <name type="scientific">Hypholoma sublateritium (strain FD-334 SS-4)</name>
    <dbReference type="NCBI Taxonomy" id="945553"/>
    <lineage>
        <taxon>Eukaryota</taxon>
        <taxon>Fungi</taxon>
        <taxon>Dikarya</taxon>
        <taxon>Basidiomycota</taxon>
        <taxon>Agaricomycotina</taxon>
        <taxon>Agaricomycetes</taxon>
        <taxon>Agaricomycetidae</taxon>
        <taxon>Agaricales</taxon>
        <taxon>Agaricineae</taxon>
        <taxon>Strophariaceae</taxon>
        <taxon>Hypholoma</taxon>
    </lineage>
</organism>
<accession>A0A0D2P3U5</accession>
<feature type="region of interest" description="Disordered" evidence="1">
    <location>
        <begin position="132"/>
        <end position="175"/>
    </location>
</feature>
<feature type="compositionally biased region" description="Polar residues" evidence="1">
    <location>
        <begin position="232"/>
        <end position="248"/>
    </location>
</feature>
<feature type="compositionally biased region" description="Pro residues" evidence="1">
    <location>
        <begin position="143"/>
        <end position="153"/>
    </location>
</feature>
<dbReference type="EMBL" id="KN817652">
    <property type="protein sequence ID" value="KJA15175.1"/>
    <property type="molecule type" value="Genomic_DNA"/>
</dbReference>
<evidence type="ECO:0000313" key="2">
    <source>
        <dbReference type="EMBL" id="KJA15175.1"/>
    </source>
</evidence>
<gene>
    <name evidence="2" type="ORF">HYPSUDRAFT_208099</name>
</gene>
<evidence type="ECO:0000256" key="1">
    <source>
        <dbReference type="SAM" id="MobiDB-lite"/>
    </source>
</evidence>